<keyword evidence="1" id="KW-0472">Membrane</keyword>
<keyword evidence="1" id="KW-1133">Transmembrane helix</keyword>
<feature type="transmembrane region" description="Helical" evidence="1">
    <location>
        <begin position="41"/>
        <end position="59"/>
    </location>
</feature>
<dbReference type="PANTHER" id="PTHR34703">
    <property type="entry name" value="ANTIPORTER SUBUNIT MNHG2-RELATED"/>
    <property type="match status" value="1"/>
</dbReference>
<gene>
    <name evidence="2" type="ORF">SAMN02927900_00376</name>
</gene>
<dbReference type="Proteomes" id="UP000199542">
    <property type="component" value="Unassembled WGS sequence"/>
</dbReference>
<name>A0A1G4PCR4_9HYPH</name>
<keyword evidence="1" id="KW-0812">Transmembrane</keyword>
<dbReference type="RefSeq" id="WP_092583295.1">
    <property type="nucleotide sequence ID" value="NZ_FMTM01000001.1"/>
</dbReference>
<evidence type="ECO:0000313" key="2">
    <source>
        <dbReference type="EMBL" id="SCW30102.1"/>
    </source>
</evidence>
<sequence>MMEYVIATVTALTMLAGAFFALSAAIGVVRLPDLYSRMHAASKAGSVGSGLLLLAAGLYSGELAIFARAAAGVVFLLLTAPVAAHLLAKAAHETGHKLWELSVRDDMEGR</sequence>
<accession>A0A1G4PCR4</accession>
<dbReference type="EMBL" id="FMTM01000001">
    <property type="protein sequence ID" value="SCW30102.1"/>
    <property type="molecule type" value="Genomic_DNA"/>
</dbReference>
<evidence type="ECO:0000313" key="3">
    <source>
        <dbReference type="Proteomes" id="UP000199542"/>
    </source>
</evidence>
<dbReference type="Pfam" id="PF03334">
    <property type="entry name" value="PhaG_MnhG_YufB"/>
    <property type="match status" value="1"/>
</dbReference>
<organism evidence="2 3">
    <name type="scientific">Rhizobium mongolense subsp. loessense</name>
    <dbReference type="NCBI Taxonomy" id="158890"/>
    <lineage>
        <taxon>Bacteria</taxon>
        <taxon>Pseudomonadati</taxon>
        <taxon>Pseudomonadota</taxon>
        <taxon>Alphaproteobacteria</taxon>
        <taxon>Hyphomicrobiales</taxon>
        <taxon>Rhizobiaceae</taxon>
        <taxon>Rhizobium/Agrobacterium group</taxon>
        <taxon>Rhizobium</taxon>
    </lineage>
</organism>
<dbReference type="PANTHER" id="PTHR34703:SF1">
    <property type="entry name" value="ANTIPORTER SUBUNIT MNHG2-RELATED"/>
    <property type="match status" value="1"/>
</dbReference>
<protein>
    <submittedName>
        <fullName evidence="2">Multicomponent Na+:H+ antiporter subunit G</fullName>
    </submittedName>
</protein>
<evidence type="ECO:0000256" key="1">
    <source>
        <dbReference type="SAM" id="Phobius"/>
    </source>
</evidence>
<dbReference type="NCBIfam" id="TIGR01300">
    <property type="entry name" value="CPA3_mnhG_phaG"/>
    <property type="match status" value="1"/>
</dbReference>
<feature type="transmembrane region" description="Helical" evidence="1">
    <location>
        <begin position="6"/>
        <end position="29"/>
    </location>
</feature>
<dbReference type="NCBIfam" id="NF009314">
    <property type="entry name" value="PRK12674.1-2"/>
    <property type="match status" value="1"/>
</dbReference>
<feature type="transmembrane region" description="Helical" evidence="1">
    <location>
        <begin position="65"/>
        <end position="88"/>
    </location>
</feature>
<dbReference type="GO" id="GO:0015385">
    <property type="term" value="F:sodium:proton antiporter activity"/>
    <property type="evidence" value="ECO:0007669"/>
    <property type="project" value="TreeGrafter"/>
</dbReference>
<dbReference type="InterPro" id="IPR005133">
    <property type="entry name" value="PhaG_MnhG_YufB"/>
</dbReference>
<dbReference type="AlphaFoldDB" id="A0A1G4PCR4"/>
<reference evidence="2 3" key="1">
    <citation type="submission" date="2016-10" db="EMBL/GenBank/DDBJ databases">
        <authorList>
            <person name="de Groot N.N."/>
        </authorList>
    </citation>
    <scope>NUCLEOTIDE SEQUENCE [LARGE SCALE GENOMIC DNA]</scope>
    <source>
        <strain evidence="2 3">CGMCC 1.3401</strain>
    </source>
</reference>
<proteinExistence type="predicted"/>